<feature type="transmembrane region" description="Helical" evidence="1">
    <location>
        <begin position="92"/>
        <end position="110"/>
    </location>
</feature>
<keyword evidence="1" id="KW-0812">Transmembrane</keyword>
<keyword evidence="1" id="KW-1133">Transmembrane helix</keyword>
<evidence type="ECO:0000256" key="1">
    <source>
        <dbReference type="SAM" id="Phobius"/>
    </source>
</evidence>
<name>A0A1R4H0Q9_9GAMM</name>
<evidence type="ECO:0000313" key="2">
    <source>
        <dbReference type="EMBL" id="SJM89818.1"/>
    </source>
</evidence>
<reference evidence="3" key="1">
    <citation type="submission" date="2017-02" db="EMBL/GenBank/DDBJ databases">
        <authorList>
            <person name="Daims H."/>
        </authorList>
    </citation>
    <scope>NUCLEOTIDE SEQUENCE [LARGE SCALE GENOMIC DNA]</scope>
</reference>
<evidence type="ECO:0000313" key="3">
    <source>
        <dbReference type="Proteomes" id="UP000195442"/>
    </source>
</evidence>
<keyword evidence="1" id="KW-0472">Membrane</keyword>
<dbReference type="EMBL" id="FUKJ01000041">
    <property type="protein sequence ID" value="SJM89818.1"/>
    <property type="molecule type" value="Genomic_DNA"/>
</dbReference>
<dbReference type="Proteomes" id="UP000195442">
    <property type="component" value="Unassembled WGS sequence"/>
</dbReference>
<organism evidence="2 3">
    <name type="scientific">Crenothrix polyspora</name>
    <dbReference type="NCBI Taxonomy" id="360316"/>
    <lineage>
        <taxon>Bacteria</taxon>
        <taxon>Pseudomonadati</taxon>
        <taxon>Pseudomonadota</taxon>
        <taxon>Gammaproteobacteria</taxon>
        <taxon>Methylococcales</taxon>
        <taxon>Crenotrichaceae</taxon>
        <taxon>Crenothrix</taxon>
    </lineage>
</organism>
<proteinExistence type="predicted"/>
<accession>A0A1R4H0Q9</accession>
<sequence>MKIISPTLHGYLDYVTVILFVIAPTFFGLTGAAGILAYALAGIHLTITLLTDFPLGVAKLIPFTIHGWIERIVGPVLVLLPFGLGFDGLAQIFYIVVGVIIITVGLLTDYQRT</sequence>
<protein>
    <submittedName>
        <fullName evidence="2">Uncharacterized protein</fullName>
    </submittedName>
</protein>
<gene>
    <name evidence="2" type="ORF">CRENPOLYSF2_1350005</name>
</gene>
<keyword evidence="3" id="KW-1185">Reference proteome</keyword>
<dbReference type="AlphaFoldDB" id="A0A1R4H0Q9"/>
<dbReference type="RefSeq" id="WP_087145808.1">
    <property type="nucleotide sequence ID" value="NZ_FUKJ01000041.1"/>
</dbReference>
<feature type="transmembrane region" description="Helical" evidence="1">
    <location>
        <begin position="12"/>
        <end position="29"/>
    </location>
</feature>